<dbReference type="SUPFAM" id="SSF63748">
    <property type="entry name" value="Tudor/PWWP/MBT"/>
    <property type="match status" value="1"/>
</dbReference>
<reference evidence="3 4" key="1">
    <citation type="submission" date="2024-11" db="EMBL/GenBank/DDBJ databases">
        <title>A near-complete genome assembly of Cinchona calisaya.</title>
        <authorList>
            <person name="Lian D.C."/>
            <person name="Zhao X.W."/>
            <person name="Wei L."/>
        </authorList>
    </citation>
    <scope>NUCLEOTIDE SEQUENCE [LARGE SCALE GENOMIC DNA]</scope>
    <source>
        <tissue evidence="3">Nenye</tissue>
    </source>
</reference>
<dbReference type="CDD" id="cd05162">
    <property type="entry name" value="PWWP"/>
    <property type="match status" value="1"/>
</dbReference>
<dbReference type="AlphaFoldDB" id="A0ABD2YZZ3"/>
<feature type="compositionally biased region" description="Basic residues" evidence="1">
    <location>
        <begin position="952"/>
        <end position="961"/>
    </location>
</feature>
<feature type="region of interest" description="Disordered" evidence="1">
    <location>
        <begin position="685"/>
        <end position="777"/>
    </location>
</feature>
<dbReference type="EMBL" id="JBJUIK010000011">
    <property type="protein sequence ID" value="KAL3512840.1"/>
    <property type="molecule type" value="Genomic_DNA"/>
</dbReference>
<feature type="domain" description="PWWP" evidence="2">
    <location>
        <begin position="276"/>
        <end position="337"/>
    </location>
</feature>
<feature type="region of interest" description="Disordered" evidence="1">
    <location>
        <begin position="951"/>
        <end position="1023"/>
    </location>
</feature>
<protein>
    <recommendedName>
        <fullName evidence="2">PWWP domain-containing protein</fullName>
    </recommendedName>
</protein>
<dbReference type="Gene3D" id="2.30.30.140">
    <property type="match status" value="1"/>
</dbReference>
<proteinExistence type="predicted"/>
<evidence type="ECO:0000259" key="2">
    <source>
        <dbReference type="PROSITE" id="PS50812"/>
    </source>
</evidence>
<evidence type="ECO:0000256" key="1">
    <source>
        <dbReference type="SAM" id="MobiDB-lite"/>
    </source>
</evidence>
<dbReference type="InterPro" id="IPR000313">
    <property type="entry name" value="PWWP_dom"/>
</dbReference>
<keyword evidence="4" id="KW-1185">Reference proteome</keyword>
<dbReference type="PANTHER" id="PTHR42851">
    <property type="entry name" value="ALDOLASE-RELATED"/>
    <property type="match status" value="1"/>
</dbReference>
<feature type="compositionally biased region" description="Basic and acidic residues" evidence="1">
    <location>
        <begin position="7"/>
        <end position="16"/>
    </location>
</feature>
<comment type="caution">
    <text evidence="3">The sequence shown here is derived from an EMBL/GenBank/DDBJ whole genome shotgun (WGS) entry which is preliminary data.</text>
</comment>
<gene>
    <name evidence="3" type="ORF">ACH5RR_025557</name>
</gene>
<feature type="compositionally biased region" description="Low complexity" evidence="1">
    <location>
        <begin position="610"/>
        <end position="619"/>
    </location>
</feature>
<organism evidence="3 4">
    <name type="scientific">Cinchona calisaya</name>
    <dbReference type="NCBI Taxonomy" id="153742"/>
    <lineage>
        <taxon>Eukaryota</taxon>
        <taxon>Viridiplantae</taxon>
        <taxon>Streptophyta</taxon>
        <taxon>Embryophyta</taxon>
        <taxon>Tracheophyta</taxon>
        <taxon>Spermatophyta</taxon>
        <taxon>Magnoliopsida</taxon>
        <taxon>eudicotyledons</taxon>
        <taxon>Gunneridae</taxon>
        <taxon>Pentapetalae</taxon>
        <taxon>asterids</taxon>
        <taxon>lamiids</taxon>
        <taxon>Gentianales</taxon>
        <taxon>Rubiaceae</taxon>
        <taxon>Cinchonoideae</taxon>
        <taxon>Cinchoneae</taxon>
        <taxon>Cinchona</taxon>
    </lineage>
</organism>
<feature type="region of interest" description="Disordered" evidence="1">
    <location>
        <begin position="1"/>
        <end position="24"/>
    </location>
</feature>
<name>A0ABD2YZZ3_9GENT</name>
<dbReference type="InterPro" id="IPR053063">
    <property type="entry name" value="PWWP_domain_containing_PDP"/>
</dbReference>
<sequence>MEILEMETEKDFKDLGSGESKPSQSQRLFGQMVGEASGVSSFGENCRGSVLVAEENGVGNGGGIDVHRENTEVIGLEMNGMFASGENGFGLQGVENSVEPLVVAGGSLSARDVEKEIKRQTNSVNNGGGLLVDEDLEVEGNEGIGVEKVVTNEDVENGNDAMQLCEVDSSKKTEISGDGISLYVEFFGPLDVINQADKRAFSDKHVLTEGNSNVETFCKTNGTLSSCDGEDTSAKISETDDFMLDVVKNNCMGEEVNGQNKILNDDFGTKECNFVVGDLVWAKTKTQLWWPGLITDPSSTTKGNGDSNNRDPFLVKYYGNANLIWCSSSQLKHFLEYFFQMSQQNNSRSFHGAVERAVSEIGRRVKLDMTCSCISRESQTFSAQSADQYMGRYSLSKDKMGEFSAFLESQHEPASFLQSVKHLALGVSLPGMIKLIVTQNCLSAFFRSLGHCQLPMHQLKPTNAKDDAHSGLILGEKDAGRKRLSRANCCDDEFDKKLSSSSTRASKIKEEKKSFTAEVEVFADCELASSKLMQGENDMSIDIRSGKGHESRERKKSKYLSYPYIDPKKGHEDAPSSAENETEDLKKVPQLGMKMNSNSSQADGDKKSLKPGSRKSSSSVDMFGKVKDIDSSSTEILSELHLTALDCLYSKGRQYSGSVNRFLCGFRRCAFLNFEISNEHIGDSNEERSKFSVCGSEGRNGEDAVEHPSSSGKPKKRRRKKADEHIGDSNEERSKSSVCGSEGRNGEDAVEHPSSSGKPKKRWKRKADGTSVGSMCSDLNTNAIHGSVVIQCEDVGSGMQKSEIVCKKRENKTGTDLGISEIKPATGLPDLNGNIPTSSVEDKQVTEASAFHCEPKIRQTPEFAVQSSHTNASGLLDPSRYNIKFVQLLKDVQAMGPNFLNSIPQQSNMQGETASISEIMARQSEANGGFIQFGSPLKNLQSTPLLTPGAKSLRRKRKRKEKATNVLDPKVTSSIPDLNGNVAESVSPGNNTPDINSASPQGKPPRKRRRRKSTSAAPDVHANLTKVKDNLGVSAAPFTPFTQPLLPVDGLKTPAMPSGSKPQNSDPPDLLFIKKNLEMMTSTLEKAGDSLSPEMRIKLESEITSFMKKISSMVGSSSS</sequence>
<evidence type="ECO:0000313" key="4">
    <source>
        <dbReference type="Proteomes" id="UP001630127"/>
    </source>
</evidence>
<dbReference type="PANTHER" id="PTHR42851:SF8">
    <property type="entry name" value="PWWP DOMAIN-CONTAINING PROTEIN"/>
    <property type="match status" value="1"/>
</dbReference>
<accession>A0ABD2YZZ3</accession>
<feature type="region of interest" description="Disordered" evidence="1">
    <location>
        <begin position="539"/>
        <end position="620"/>
    </location>
</feature>
<dbReference type="Proteomes" id="UP001630127">
    <property type="component" value="Unassembled WGS sequence"/>
</dbReference>
<feature type="compositionally biased region" description="Basic and acidic residues" evidence="1">
    <location>
        <begin position="721"/>
        <end position="735"/>
    </location>
</feature>
<feature type="compositionally biased region" description="Polar residues" evidence="1">
    <location>
        <begin position="971"/>
        <end position="1000"/>
    </location>
</feature>
<feature type="compositionally biased region" description="Basic residues" evidence="1">
    <location>
        <begin position="1004"/>
        <end position="1013"/>
    </location>
</feature>
<dbReference type="PROSITE" id="PS50812">
    <property type="entry name" value="PWWP"/>
    <property type="match status" value="1"/>
</dbReference>
<feature type="compositionally biased region" description="Basic and acidic residues" evidence="1">
    <location>
        <begin position="544"/>
        <end position="553"/>
    </location>
</feature>
<evidence type="ECO:0000313" key="3">
    <source>
        <dbReference type="EMBL" id="KAL3512840.1"/>
    </source>
</evidence>
<dbReference type="Pfam" id="PF00855">
    <property type="entry name" value="PWWP"/>
    <property type="match status" value="1"/>
</dbReference>